<evidence type="ECO:0000256" key="1">
    <source>
        <dbReference type="SAM" id="MobiDB-lite"/>
    </source>
</evidence>
<accession>A0AAN9YVD4</accession>
<organism evidence="3 4">
    <name type="scientific">Diatrype stigma</name>
    <dbReference type="NCBI Taxonomy" id="117547"/>
    <lineage>
        <taxon>Eukaryota</taxon>
        <taxon>Fungi</taxon>
        <taxon>Dikarya</taxon>
        <taxon>Ascomycota</taxon>
        <taxon>Pezizomycotina</taxon>
        <taxon>Sordariomycetes</taxon>
        <taxon>Xylariomycetidae</taxon>
        <taxon>Xylariales</taxon>
        <taxon>Diatrypaceae</taxon>
        <taxon>Diatrype</taxon>
    </lineage>
</organism>
<evidence type="ECO:0000256" key="2">
    <source>
        <dbReference type="SAM" id="SignalP"/>
    </source>
</evidence>
<evidence type="ECO:0000313" key="4">
    <source>
        <dbReference type="Proteomes" id="UP001320420"/>
    </source>
</evidence>
<dbReference type="AlphaFoldDB" id="A0AAN9YVD4"/>
<feature type="signal peptide" evidence="2">
    <location>
        <begin position="1"/>
        <end position="27"/>
    </location>
</feature>
<proteinExistence type="predicted"/>
<comment type="caution">
    <text evidence="3">The sequence shown here is derived from an EMBL/GenBank/DDBJ whole genome shotgun (WGS) entry which is preliminary data.</text>
</comment>
<feature type="compositionally biased region" description="Acidic residues" evidence="1">
    <location>
        <begin position="56"/>
        <end position="70"/>
    </location>
</feature>
<protein>
    <recommendedName>
        <fullName evidence="5">Secreted protein</fullName>
    </recommendedName>
</protein>
<evidence type="ECO:0008006" key="5">
    <source>
        <dbReference type="Google" id="ProtNLM"/>
    </source>
</evidence>
<gene>
    <name evidence="3" type="ORF">SLS62_002377</name>
</gene>
<dbReference type="Proteomes" id="UP001320420">
    <property type="component" value="Unassembled WGS sequence"/>
</dbReference>
<reference evidence="3 4" key="1">
    <citation type="submission" date="2024-02" db="EMBL/GenBank/DDBJ databases">
        <title>De novo assembly and annotation of 12 fungi associated with fruit tree decline syndrome in Ontario, Canada.</title>
        <authorList>
            <person name="Sulman M."/>
            <person name="Ellouze W."/>
            <person name="Ilyukhin E."/>
        </authorList>
    </citation>
    <scope>NUCLEOTIDE SEQUENCE [LARGE SCALE GENOMIC DNA]</scope>
    <source>
        <strain evidence="3 4">M11/M66-122</strain>
    </source>
</reference>
<feature type="chain" id="PRO_5043005158" description="Secreted protein" evidence="2">
    <location>
        <begin position="28"/>
        <end position="111"/>
    </location>
</feature>
<feature type="region of interest" description="Disordered" evidence="1">
    <location>
        <begin position="30"/>
        <end position="111"/>
    </location>
</feature>
<feature type="compositionally biased region" description="Acidic residues" evidence="1">
    <location>
        <begin position="98"/>
        <end position="111"/>
    </location>
</feature>
<sequence>MPWPKTLLLFALCAAGLYFFLVNGSNGRYPGAWTAGSGGKNRPESPPPTHEQPADVVEDTTTDETPEIPTDDPPAGGSEETVSEEDNSPSVKNKDDEIKEEYEKEYEELGK</sequence>
<keyword evidence="2" id="KW-0732">Signal</keyword>
<evidence type="ECO:0000313" key="3">
    <source>
        <dbReference type="EMBL" id="KAK7755764.1"/>
    </source>
</evidence>
<name>A0AAN9YVD4_9PEZI</name>
<keyword evidence="4" id="KW-1185">Reference proteome</keyword>
<dbReference type="EMBL" id="JAKJXP020000011">
    <property type="protein sequence ID" value="KAK7755764.1"/>
    <property type="molecule type" value="Genomic_DNA"/>
</dbReference>